<protein>
    <recommendedName>
        <fullName evidence="3">Nucleotide-binding protein</fullName>
    </recommendedName>
</protein>
<reference evidence="1" key="1">
    <citation type="submission" date="2021-10" db="EMBL/GenBank/DDBJ databases">
        <authorList>
            <person name="Todd Z."/>
            <person name="Wilkey A."/>
            <person name="Mckay W."/>
            <person name="Sharma R."/>
            <person name="Grose J.H."/>
        </authorList>
    </citation>
    <scope>NUCLEOTIDE SEQUENCE</scope>
</reference>
<evidence type="ECO:0000313" key="2">
    <source>
        <dbReference type="Proteomes" id="UP000827875"/>
    </source>
</evidence>
<keyword evidence="2" id="KW-1185">Reference proteome</keyword>
<dbReference type="EMBL" id="OK499995">
    <property type="protein sequence ID" value="UGO51451.1"/>
    <property type="molecule type" value="Genomic_DNA"/>
</dbReference>
<gene>
    <name evidence="1" type="ORF">TLACUACHE_37</name>
</gene>
<evidence type="ECO:0000313" key="1">
    <source>
        <dbReference type="EMBL" id="UGO51451.1"/>
    </source>
</evidence>
<evidence type="ECO:0008006" key="3">
    <source>
        <dbReference type="Google" id="ProtNLM"/>
    </source>
</evidence>
<sequence>MTELGGAITCLFYGRSGTGKTTLAGSFPAPILILDMGEKGTDSLSDVPGVKVLEIDSWDELEEVYWALEDGSSPYKTVVLDALPGVQQLAIQKARELSRKKEGDMTSQRDMGEATKLMHTWLYNYRDLKGLGINVVMNAHDRIRETDSGDEEAIAPEVGPNLMPGISKAIMGAVDVIGVTFIRILKEKKKIGQRQEIVTEYCLRIGPHEFFNTKIRVPKGKPIPEFITDPTYDKLKSVIKGESGAPKKTLRSKRLNRNK</sequence>
<accession>A0AAE9CEU9</accession>
<dbReference type="Pfam" id="PF13479">
    <property type="entry name" value="AAA_24"/>
    <property type="match status" value="1"/>
</dbReference>
<name>A0AAE9CEU9_9CAUD</name>
<dbReference type="Proteomes" id="UP000827875">
    <property type="component" value="Segment"/>
</dbReference>
<organism evidence="1 2">
    <name type="scientific">Serratia phage vB_SmaS_Tlacuache</name>
    <dbReference type="NCBI Taxonomy" id="2894809"/>
    <lineage>
        <taxon>Viruses</taxon>
        <taxon>Duplodnaviria</taxon>
        <taxon>Heunggongvirae</taxon>
        <taxon>Uroviricota</taxon>
        <taxon>Caudoviricetes</taxon>
        <taxon>Serbinvirus</taxon>
        <taxon>Serbinvirus tlacuache</taxon>
    </lineage>
</organism>
<proteinExistence type="predicted"/>